<gene>
    <name evidence="2" type="ORF">P3W24_12440</name>
</gene>
<proteinExistence type="predicted"/>
<accession>A0ABT6BCB6</accession>
<protein>
    <submittedName>
        <fullName evidence="2">Uncharacterized protein</fullName>
    </submittedName>
</protein>
<dbReference type="EMBL" id="JARJJS010000003">
    <property type="protein sequence ID" value="MDF4025776.1"/>
    <property type="molecule type" value="Genomic_DNA"/>
</dbReference>
<keyword evidence="3" id="KW-1185">Reference proteome</keyword>
<sequence length="211" mass="24645">MIDRLCVMWLLVLWPAVASCSDKDFIPPPLNPHPKQALYVTVTFDNPEDAKHYRIEMKALYQNQQYECGFIDPLRGGSFIHPEEIVIFKNESNNPTELKYSIYIDRYNSQTCNWELAKPYFLVQNIFTKIWATNDWGTRQDILPGSTYSLSCLFQSSDFPQVCYGRHPMPEKKGHRVPIHVRVSSKSSHLHKKPKSFFRSENFVKPVTEEQ</sequence>
<dbReference type="PROSITE" id="PS51257">
    <property type="entry name" value="PROKAR_LIPOPROTEIN"/>
    <property type="match status" value="1"/>
</dbReference>
<dbReference type="Proteomes" id="UP001528850">
    <property type="component" value="Unassembled WGS sequence"/>
</dbReference>
<reference evidence="2 3" key="1">
    <citation type="journal article" date="2024" name="Curr. Microbiol.">
        <title>Luteibacter sahnii sp. nov., A Novel Yellow-Colored Xanthomonadin Pigment Producing Probiotic Bacterium from Healthy Rice Seed Microbiome.</title>
        <authorList>
            <person name="Jaiswal G."/>
            <person name="Rana R."/>
            <person name="Nayak P.K."/>
            <person name="Chouhan R."/>
            <person name="Gandhi S.G."/>
            <person name="Patel H.K."/>
            <person name="Patil P.B."/>
        </authorList>
    </citation>
    <scope>NUCLEOTIDE SEQUENCE [LARGE SCALE GENOMIC DNA]</scope>
    <source>
        <strain evidence="2 3">PPL201</strain>
    </source>
</reference>
<evidence type="ECO:0000313" key="2">
    <source>
        <dbReference type="EMBL" id="MDF4025776.1"/>
    </source>
</evidence>
<evidence type="ECO:0000256" key="1">
    <source>
        <dbReference type="SAM" id="SignalP"/>
    </source>
</evidence>
<name>A0ABT6BCB6_9GAMM</name>
<feature type="chain" id="PRO_5046587030" evidence="1">
    <location>
        <begin position="19"/>
        <end position="211"/>
    </location>
</feature>
<evidence type="ECO:0000313" key="3">
    <source>
        <dbReference type="Proteomes" id="UP001528850"/>
    </source>
</evidence>
<comment type="caution">
    <text evidence="2">The sequence shown here is derived from an EMBL/GenBank/DDBJ whole genome shotgun (WGS) entry which is preliminary data.</text>
</comment>
<feature type="signal peptide" evidence="1">
    <location>
        <begin position="1"/>
        <end position="18"/>
    </location>
</feature>
<organism evidence="2 3">
    <name type="scientific">Luteibacter sahnii</name>
    <dbReference type="NCBI Taxonomy" id="3021977"/>
    <lineage>
        <taxon>Bacteria</taxon>
        <taxon>Pseudomonadati</taxon>
        <taxon>Pseudomonadota</taxon>
        <taxon>Gammaproteobacteria</taxon>
        <taxon>Lysobacterales</taxon>
        <taxon>Rhodanobacteraceae</taxon>
        <taxon>Luteibacter</taxon>
    </lineage>
</organism>
<keyword evidence="1" id="KW-0732">Signal</keyword>